<evidence type="ECO:0000256" key="1">
    <source>
        <dbReference type="SAM" id="MobiDB-lite"/>
    </source>
</evidence>
<evidence type="ECO:0000313" key="3">
    <source>
        <dbReference type="Proteomes" id="UP001302602"/>
    </source>
</evidence>
<dbReference type="EMBL" id="MU853226">
    <property type="protein sequence ID" value="KAK4124860.1"/>
    <property type="molecule type" value="Genomic_DNA"/>
</dbReference>
<gene>
    <name evidence="2" type="ORF">N657DRAFT_336336</name>
</gene>
<keyword evidence="3" id="KW-1185">Reference proteome</keyword>
<reference evidence="2" key="2">
    <citation type="submission" date="2023-05" db="EMBL/GenBank/DDBJ databases">
        <authorList>
            <consortium name="Lawrence Berkeley National Laboratory"/>
            <person name="Steindorff A."/>
            <person name="Hensen N."/>
            <person name="Bonometti L."/>
            <person name="Westerberg I."/>
            <person name="Brannstrom I.O."/>
            <person name="Guillou S."/>
            <person name="Cros-Aarteil S."/>
            <person name="Calhoun S."/>
            <person name="Haridas S."/>
            <person name="Kuo A."/>
            <person name="Mondo S."/>
            <person name="Pangilinan J."/>
            <person name="Riley R."/>
            <person name="Labutti K."/>
            <person name="Andreopoulos B."/>
            <person name="Lipzen A."/>
            <person name="Chen C."/>
            <person name="Yanf M."/>
            <person name="Daum C."/>
            <person name="Ng V."/>
            <person name="Clum A."/>
            <person name="Ohm R."/>
            <person name="Martin F."/>
            <person name="Silar P."/>
            <person name="Natvig D."/>
            <person name="Lalanne C."/>
            <person name="Gautier V."/>
            <person name="Ament-Velasquez S.L."/>
            <person name="Kruys A."/>
            <person name="Hutchinson M.I."/>
            <person name="Powell A.J."/>
            <person name="Barry K."/>
            <person name="Miller A.N."/>
            <person name="Grigoriev I.V."/>
            <person name="Debuchy R."/>
            <person name="Gladieux P."/>
            <person name="Thoren M.H."/>
            <person name="Johannesson H."/>
        </authorList>
    </citation>
    <scope>NUCLEOTIDE SEQUENCE</scope>
    <source>
        <strain evidence="2">CBS 731.68</strain>
    </source>
</reference>
<comment type="caution">
    <text evidence="2">The sequence shown here is derived from an EMBL/GenBank/DDBJ whole genome shotgun (WGS) entry which is preliminary data.</text>
</comment>
<dbReference type="RefSeq" id="XP_062648631.1">
    <property type="nucleotide sequence ID" value="XM_062786882.1"/>
</dbReference>
<evidence type="ECO:0000313" key="2">
    <source>
        <dbReference type="EMBL" id="KAK4124860.1"/>
    </source>
</evidence>
<sequence>MLNGQSKPDGHAQAPKRPHESENWEAGCGQPGTPATICSPLLASARHWRHRSRARIWQIAQQVTKRMKGSAYLAALAVNPPWRARRREGLKAGGSGIRWAVCVSTSGRCVLWRTNLCYRVKMSWIESLRPGLASYQWGIRRLSSDSGSLPVSWGCLKCDESSSLRFKNAVRLKELGVALSKDKV</sequence>
<dbReference type="GeneID" id="87823652"/>
<organism evidence="2 3">
    <name type="scientific">Parathielavia appendiculata</name>
    <dbReference type="NCBI Taxonomy" id="2587402"/>
    <lineage>
        <taxon>Eukaryota</taxon>
        <taxon>Fungi</taxon>
        <taxon>Dikarya</taxon>
        <taxon>Ascomycota</taxon>
        <taxon>Pezizomycotina</taxon>
        <taxon>Sordariomycetes</taxon>
        <taxon>Sordariomycetidae</taxon>
        <taxon>Sordariales</taxon>
        <taxon>Chaetomiaceae</taxon>
        <taxon>Parathielavia</taxon>
    </lineage>
</organism>
<proteinExistence type="predicted"/>
<protein>
    <submittedName>
        <fullName evidence="2">Uncharacterized protein</fullName>
    </submittedName>
</protein>
<dbReference type="AlphaFoldDB" id="A0AAN6U1T9"/>
<accession>A0AAN6U1T9</accession>
<feature type="region of interest" description="Disordered" evidence="1">
    <location>
        <begin position="1"/>
        <end position="27"/>
    </location>
</feature>
<dbReference type="Proteomes" id="UP001302602">
    <property type="component" value="Unassembled WGS sequence"/>
</dbReference>
<reference evidence="2" key="1">
    <citation type="journal article" date="2023" name="Mol. Phylogenet. Evol.">
        <title>Genome-scale phylogeny and comparative genomics of the fungal order Sordariales.</title>
        <authorList>
            <person name="Hensen N."/>
            <person name="Bonometti L."/>
            <person name="Westerberg I."/>
            <person name="Brannstrom I.O."/>
            <person name="Guillou S."/>
            <person name="Cros-Aarteil S."/>
            <person name="Calhoun S."/>
            <person name="Haridas S."/>
            <person name="Kuo A."/>
            <person name="Mondo S."/>
            <person name="Pangilinan J."/>
            <person name="Riley R."/>
            <person name="LaButti K."/>
            <person name="Andreopoulos B."/>
            <person name="Lipzen A."/>
            <person name="Chen C."/>
            <person name="Yan M."/>
            <person name="Daum C."/>
            <person name="Ng V."/>
            <person name="Clum A."/>
            <person name="Steindorff A."/>
            <person name="Ohm R.A."/>
            <person name="Martin F."/>
            <person name="Silar P."/>
            <person name="Natvig D.O."/>
            <person name="Lalanne C."/>
            <person name="Gautier V."/>
            <person name="Ament-Velasquez S.L."/>
            <person name="Kruys A."/>
            <person name="Hutchinson M.I."/>
            <person name="Powell A.J."/>
            <person name="Barry K."/>
            <person name="Miller A.N."/>
            <person name="Grigoriev I.V."/>
            <person name="Debuchy R."/>
            <person name="Gladieux P."/>
            <person name="Hiltunen Thoren M."/>
            <person name="Johannesson H."/>
        </authorList>
    </citation>
    <scope>NUCLEOTIDE SEQUENCE</scope>
    <source>
        <strain evidence="2">CBS 731.68</strain>
    </source>
</reference>
<name>A0AAN6U1T9_9PEZI</name>